<comment type="caution">
    <text evidence="1">The sequence shown here is derived from an EMBL/GenBank/DDBJ whole genome shotgun (WGS) entry which is preliminary data.</text>
</comment>
<keyword evidence="2" id="KW-1185">Reference proteome</keyword>
<dbReference type="Proteomes" id="UP000054717">
    <property type="component" value="Unassembled WGS sequence"/>
</dbReference>
<evidence type="ECO:0000313" key="2">
    <source>
        <dbReference type="Proteomes" id="UP000054717"/>
    </source>
</evidence>
<dbReference type="EMBL" id="FCNZ02000012">
    <property type="protein sequence ID" value="SAL59761.1"/>
    <property type="molecule type" value="Genomic_DNA"/>
</dbReference>
<reference evidence="1" key="1">
    <citation type="submission" date="2016-01" db="EMBL/GenBank/DDBJ databases">
        <authorList>
            <person name="Peeters Charlotte."/>
        </authorList>
    </citation>
    <scope>NUCLEOTIDE SEQUENCE</scope>
    <source>
        <strain evidence="1">LMG 22936</strain>
    </source>
</reference>
<dbReference type="AlphaFoldDB" id="A0A158IUP9"/>
<sequence>MSISKTTQNLLKSLLPDAIFLSLSHRQKVGRFPRLRHPVTFNEKILQRCLYPDPRYADLTDKLLVRDFIKRTIGEEHLIPLLASPETFTEADFAALPSSFAMKANHGSGFVKIVHDKTQTSFEELRALGESWLKTDFYDVARERHYRDIKPKLFFEALLIESDGNVPPDFKIHCFNQPSGAHQAYILHISDRFKAHPRGDFYDEEWNQLAVRIGHYPCSTVPTPRPAHLDAILACARSLSAPFDYVRVDLYAPGDRIYFGELTFTPGAGVYPLYPESIDYEWGRMLHSQPILPTLATATPDMRSREEERHAVDFAQR</sequence>
<proteinExistence type="predicted"/>
<accession>A0A158IUP9</accession>
<evidence type="ECO:0000313" key="1">
    <source>
        <dbReference type="EMBL" id="SAL59761.1"/>
    </source>
</evidence>
<dbReference type="RefSeq" id="WP_087631316.1">
    <property type="nucleotide sequence ID" value="NZ_FCNZ02000012.1"/>
</dbReference>
<gene>
    <name evidence="1" type="ORF">AWB66_03370</name>
</gene>
<evidence type="ECO:0008006" key="3">
    <source>
        <dbReference type="Google" id="ProtNLM"/>
    </source>
</evidence>
<dbReference type="Pfam" id="PF14305">
    <property type="entry name" value="ATPgrasp_TupA"/>
    <property type="match status" value="1"/>
</dbReference>
<protein>
    <recommendedName>
        <fullName evidence="3">Teichuronopeptide biosynthesis TupA-like protein</fullName>
    </recommendedName>
</protein>
<dbReference type="InterPro" id="IPR029465">
    <property type="entry name" value="ATPgrasp_TupA"/>
</dbReference>
<organism evidence="1 2">
    <name type="scientific">Caballeronia telluris</name>
    <dbReference type="NCBI Taxonomy" id="326475"/>
    <lineage>
        <taxon>Bacteria</taxon>
        <taxon>Pseudomonadati</taxon>
        <taxon>Pseudomonadota</taxon>
        <taxon>Betaproteobacteria</taxon>
        <taxon>Burkholderiales</taxon>
        <taxon>Burkholderiaceae</taxon>
        <taxon>Caballeronia</taxon>
    </lineage>
</organism>
<name>A0A158IUP9_9BURK</name>
<dbReference type="STRING" id="326475.AWB66_03370"/>